<dbReference type="Gene3D" id="3.40.50.720">
    <property type="entry name" value="NAD(P)-binding Rossmann-like Domain"/>
    <property type="match status" value="1"/>
</dbReference>
<dbReference type="Pfam" id="PF04321">
    <property type="entry name" value="RmlD_sub_bind"/>
    <property type="match status" value="1"/>
</dbReference>
<feature type="domain" description="RmlD-like substrate binding" evidence="7">
    <location>
        <begin position="1"/>
        <end position="242"/>
    </location>
</feature>
<proteinExistence type="inferred from homology"/>
<dbReference type="SUPFAM" id="SSF51735">
    <property type="entry name" value="NAD(P)-binding Rossmann-fold domains"/>
    <property type="match status" value="1"/>
</dbReference>
<organism evidence="8 9">
    <name type="scientific">Pseudomonas petroselini</name>
    <dbReference type="NCBI Taxonomy" id="2899822"/>
    <lineage>
        <taxon>Bacteria</taxon>
        <taxon>Pseudomonadati</taxon>
        <taxon>Pseudomonadota</taxon>
        <taxon>Gammaproteobacteria</taxon>
        <taxon>Pseudomonadales</taxon>
        <taxon>Pseudomonadaceae</taxon>
        <taxon>Pseudomonas</taxon>
    </lineage>
</organism>
<dbReference type="InterPro" id="IPR036291">
    <property type="entry name" value="NAD(P)-bd_dom_sf"/>
</dbReference>
<dbReference type="EC" id="1.1.1.133" evidence="3 6"/>
<comment type="function">
    <text evidence="6">Catalyzes the reduction of dTDP-6-deoxy-L-lyxo-4-hexulose to yield dTDP-L-rhamnose.</text>
</comment>
<evidence type="ECO:0000256" key="1">
    <source>
        <dbReference type="ARBA" id="ARBA00004781"/>
    </source>
</evidence>
<protein>
    <recommendedName>
        <fullName evidence="4 6">dTDP-4-dehydrorhamnose reductase</fullName>
        <ecNumber evidence="3 6">1.1.1.133</ecNumber>
    </recommendedName>
</protein>
<evidence type="ECO:0000256" key="3">
    <source>
        <dbReference type="ARBA" id="ARBA00012929"/>
    </source>
</evidence>
<dbReference type="Proteomes" id="UP001154922">
    <property type="component" value="Unassembled WGS sequence"/>
</dbReference>
<reference evidence="8 9" key="2">
    <citation type="journal article" date="2023" name="Plant Pathol.">
        <title>Dismantling and reorganizing Pseudomonas marginalis sensu#lato.</title>
        <authorList>
            <person name="Sawada H."/>
            <person name="Fujikawa T."/>
            <person name="Satou M."/>
        </authorList>
    </citation>
    <scope>NUCLEOTIDE SEQUENCE [LARGE SCALE GENOMIC DNA]</scope>
    <source>
        <strain evidence="8 9">MAFF 311096</strain>
    </source>
</reference>
<dbReference type="InterPro" id="IPR029903">
    <property type="entry name" value="RmlD-like-bd"/>
</dbReference>
<evidence type="ECO:0000313" key="9">
    <source>
        <dbReference type="Proteomes" id="UP001154922"/>
    </source>
</evidence>
<keyword evidence="9" id="KW-1185">Reference proteome</keyword>
<evidence type="ECO:0000256" key="4">
    <source>
        <dbReference type="ARBA" id="ARBA00017099"/>
    </source>
</evidence>
<name>A0ABS8QX96_9PSED</name>
<dbReference type="CDD" id="cd05254">
    <property type="entry name" value="dTDP_HR_like_SDR_e"/>
    <property type="match status" value="1"/>
</dbReference>
<sequence>MKVLVLGITGMLGSSVFNAISRDERYLAMGTLRNVDGLKYFDDMQHSNIITNVDVLDAEQLLDVFIKVKPDVVINCVGLIKQFSSSKDPLVTIPLNSLLPHRLLKLCQLSSSRLVQISTDCVFSGRKGNYIESDLSDAEDLYGKSKFIGEVVDSPNAITLRTSIIGHELNSKNSLVDWFLSQKNTAKGYSKAIFSGLPTVELAAVIKDYVLPNADVHGLYHVSAAPIDKYSLLHLIAKHYQKEISLVVDDSVIIDRSLDSSKFRSIMGYEPPSWELLVEKMRASM</sequence>
<dbReference type="PANTHER" id="PTHR10491">
    <property type="entry name" value="DTDP-4-DEHYDRORHAMNOSE REDUCTASE"/>
    <property type="match status" value="1"/>
</dbReference>
<keyword evidence="6" id="KW-0560">Oxidoreductase</keyword>
<dbReference type="PANTHER" id="PTHR10491:SF4">
    <property type="entry name" value="METHIONINE ADENOSYLTRANSFERASE 2 SUBUNIT BETA"/>
    <property type="match status" value="1"/>
</dbReference>
<comment type="pathway">
    <text evidence="1 6">Carbohydrate biosynthesis; dTDP-L-rhamnose biosynthesis.</text>
</comment>
<reference evidence="8 9" key="1">
    <citation type="journal article" date="2022" name="Int. J. Syst. Evol. Microbiol.">
        <title>Pseudomonas petroselini sp. nov., a pathogen causing bacterial rot of parsley in Japan.</title>
        <authorList>
            <person name="Sawada H."/>
            <person name="Fujikawa T."/>
            <person name="Osada S."/>
            <person name="Satou M."/>
        </authorList>
    </citation>
    <scope>NUCLEOTIDE SEQUENCE [LARGE SCALE GENOMIC DNA]</scope>
    <source>
        <strain evidence="8 9">MAFF 311096</strain>
    </source>
</reference>
<evidence type="ECO:0000313" key="8">
    <source>
        <dbReference type="EMBL" id="MCD7040375.1"/>
    </source>
</evidence>
<gene>
    <name evidence="8" type="ORF">LRQ20_18880</name>
</gene>
<evidence type="ECO:0000256" key="6">
    <source>
        <dbReference type="RuleBase" id="RU364082"/>
    </source>
</evidence>
<dbReference type="InterPro" id="IPR005913">
    <property type="entry name" value="dTDP_dehydrorham_reduct"/>
</dbReference>
<comment type="similarity">
    <text evidence="2 6">Belongs to the dTDP-4-dehydrorhamnose reductase family.</text>
</comment>
<dbReference type="RefSeq" id="WP_231809050.1">
    <property type="nucleotide sequence ID" value="NZ_JAJOZG010000083.1"/>
</dbReference>
<comment type="cofactor">
    <cofactor evidence="6">
        <name>Mg(2+)</name>
        <dbReference type="ChEBI" id="CHEBI:18420"/>
    </cofactor>
    <text evidence="6">Binds 1 Mg(2+) ion per monomer.</text>
</comment>
<evidence type="ECO:0000259" key="7">
    <source>
        <dbReference type="Pfam" id="PF04321"/>
    </source>
</evidence>
<comment type="catalytic activity">
    <reaction evidence="5 6">
        <text>dTDP-beta-L-rhamnose + NADP(+) = dTDP-4-dehydro-beta-L-rhamnose + NADPH + H(+)</text>
        <dbReference type="Rhea" id="RHEA:21796"/>
        <dbReference type="ChEBI" id="CHEBI:15378"/>
        <dbReference type="ChEBI" id="CHEBI:57510"/>
        <dbReference type="ChEBI" id="CHEBI:57783"/>
        <dbReference type="ChEBI" id="CHEBI:58349"/>
        <dbReference type="ChEBI" id="CHEBI:62830"/>
        <dbReference type="EC" id="1.1.1.133"/>
    </reaction>
</comment>
<evidence type="ECO:0000256" key="2">
    <source>
        <dbReference type="ARBA" id="ARBA00010944"/>
    </source>
</evidence>
<evidence type="ECO:0000256" key="5">
    <source>
        <dbReference type="ARBA" id="ARBA00048200"/>
    </source>
</evidence>
<keyword evidence="6" id="KW-0521">NADP</keyword>
<dbReference type="EMBL" id="JAJOZI010000101">
    <property type="protein sequence ID" value="MCD7040375.1"/>
    <property type="molecule type" value="Genomic_DNA"/>
</dbReference>
<comment type="caution">
    <text evidence="8">The sequence shown here is derived from an EMBL/GenBank/DDBJ whole genome shotgun (WGS) entry which is preliminary data.</text>
</comment>
<accession>A0ABS8QX96</accession>